<dbReference type="Proteomes" id="UP000032552">
    <property type="component" value="Unassembled WGS sequence"/>
</dbReference>
<name>A0A0C9NUQ0_LACPA</name>
<organism evidence="1 2">
    <name type="scientific">Lacticaseibacillus paracasei NRIC 0644</name>
    <dbReference type="NCBI Taxonomy" id="1435038"/>
    <lineage>
        <taxon>Bacteria</taxon>
        <taxon>Bacillati</taxon>
        <taxon>Bacillota</taxon>
        <taxon>Bacilli</taxon>
        <taxon>Lactobacillales</taxon>
        <taxon>Lactobacillaceae</taxon>
        <taxon>Lacticaseibacillus</taxon>
    </lineage>
</organism>
<dbReference type="RefSeq" id="WP_003581994.1">
    <property type="nucleotide sequence ID" value="NZ_BAYM01000009.1"/>
</dbReference>
<proteinExistence type="predicted"/>
<sequence>MDVAVKVNEDDKLAELIAVHLADNLKPVVQAMVNKAVEDALPGHGMNKGELSAKLKLSLGTDAFERIAYQSGMPRYESGNDGHKKSDKSRDRWYSKAVDKFMETYTED</sequence>
<dbReference type="AlphaFoldDB" id="A0A0C9NUQ0"/>
<dbReference type="EMBL" id="BAYM01000009">
    <property type="protein sequence ID" value="GAN35640.1"/>
    <property type="molecule type" value="Genomic_DNA"/>
</dbReference>
<protein>
    <submittedName>
        <fullName evidence="1">Uncharacterized protein</fullName>
    </submittedName>
</protein>
<gene>
    <name evidence="1" type="ORF">LC0644_0229</name>
</gene>
<comment type="caution">
    <text evidence="1">The sequence shown here is derived from an EMBL/GenBank/DDBJ whole genome shotgun (WGS) entry which is preliminary data.</text>
</comment>
<evidence type="ECO:0000313" key="2">
    <source>
        <dbReference type="Proteomes" id="UP000032552"/>
    </source>
</evidence>
<reference evidence="2" key="1">
    <citation type="submission" date="2014-05" db="EMBL/GenBank/DDBJ databases">
        <title>Whole genome sequencing of Lactobacillus casei NRIC0644.</title>
        <authorList>
            <person name="Atarashi H."/>
            <person name="Yoshida Y."/>
            <person name="Fujimura S."/>
            <person name="Tanaka N."/>
            <person name="Shiwa Y."/>
            <person name="Yoshikawa H."/>
            <person name="Okada S."/>
            <person name="Nakagawa J."/>
        </authorList>
    </citation>
    <scope>NUCLEOTIDE SEQUENCE [LARGE SCALE GENOMIC DNA]</scope>
    <source>
        <strain evidence="2">NRIC0644</strain>
    </source>
</reference>
<accession>A0A0C9NUQ0</accession>
<evidence type="ECO:0000313" key="1">
    <source>
        <dbReference type="EMBL" id="GAN35640.1"/>
    </source>
</evidence>